<reference evidence="3" key="1">
    <citation type="submission" date="2012-06" db="EMBL/GenBank/DDBJ databases">
        <title>Genome analysis of multiple Granulibacter bethesdensis isolates demonstrates substantial genome diversity.</title>
        <authorList>
            <person name="Greenberg D.E."/>
            <person name="Porcella S.F."/>
            <person name="Zarember K."/>
            <person name="Zelazny A.M."/>
            <person name="Bruno D."/>
            <person name="Martens C."/>
            <person name="Barbian K.D."/>
            <person name="Jaske E."/>
            <person name="Holland S.M."/>
        </authorList>
    </citation>
    <scope>NUCLEOTIDE SEQUENCE [LARGE SCALE GENOMIC DNA]</scope>
    <source>
        <strain evidence="3">CGDNIH3</strain>
    </source>
</reference>
<keyword evidence="1" id="KW-0472">Membrane</keyword>
<accession>A0AAN1ANY0</accession>
<evidence type="ECO:0000313" key="2">
    <source>
        <dbReference type="EMBL" id="APG30435.1"/>
    </source>
</evidence>
<protein>
    <submittedName>
        <fullName evidence="2">Uncharacterized protein</fullName>
    </submittedName>
</protein>
<dbReference type="EMBL" id="CP003181">
    <property type="protein sequence ID" value="APG30435.1"/>
    <property type="molecule type" value="Genomic_DNA"/>
</dbReference>
<proteinExistence type="predicted"/>
<sequence>MATPASKARRSAIEKTIKEDPCFHHLNQMIGRGLETGSEIFYVSFKKISFYIKLLFIVSCLFMYISILLQNISF</sequence>
<feature type="transmembrane region" description="Helical" evidence="1">
    <location>
        <begin position="50"/>
        <end position="69"/>
    </location>
</feature>
<dbReference type="KEGG" id="gbc:GbCGDNIH3_7031a"/>
<dbReference type="Proteomes" id="UP000019438">
    <property type="component" value="Chromosome"/>
</dbReference>
<keyword evidence="1" id="KW-0812">Transmembrane</keyword>
<name>A0AAN1ANY0_9PROT</name>
<gene>
    <name evidence="2" type="ORF">GbCGDNIH3_7031a</name>
</gene>
<evidence type="ECO:0000313" key="3">
    <source>
        <dbReference type="Proteomes" id="UP000019438"/>
    </source>
</evidence>
<organism evidence="2 3">
    <name type="scientific">Granulibacter bethesdensis</name>
    <dbReference type="NCBI Taxonomy" id="364410"/>
    <lineage>
        <taxon>Bacteria</taxon>
        <taxon>Pseudomonadati</taxon>
        <taxon>Pseudomonadota</taxon>
        <taxon>Alphaproteobacteria</taxon>
        <taxon>Acetobacterales</taxon>
        <taxon>Acetobacteraceae</taxon>
        <taxon>Granulibacter</taxon>
    </lineage>
</organism>
<evidence type="ECO:0000256" key="1">
    <source>
        <dbReference type="SAM" id="Phobius"/>
    </source>
</evidence>
<keyword evidence="1" id="KW-1133">Transmembrane helix</keyword>
<dbReference type="AlphaFoldDB" id="A0AAN1ANY0"/>